<evidence type="ECO:0000256" key="1">
    <source>
        <dbReference type="ARBA" id="ARBA00001974"/>
    </source>
</evidence>
<dbReference type="AlphaFoldDB" id="A0A9D9NPX2"/>
<feature type="domain" description="tRNA uridine 5-carboxymethylaminomethyl modification enzyme C-terminal subdomain" evidence="12">
    <location>
        <begin position="556"/>
        <end position="627"/>
    </location>
</feature>
<comment type="subcellular location">
    <subcellularLocation>
        <location evidence="11">Cytoplasm</location>
    </subcellularLocation>
</comment>
<evidence type="ECO:0000256" key="9">
    <source>
        <dbReference type="ARBA" id="ARBA00025948"/>
    </source>
</evidence>
<dbReference type="NCBIfam" id="TIGR00136">
    <property type="entry name" value="mnmG_gidA"/>
    <property type="match status" value="1"/>
</dbReference>
<dbReference type="InterPro" id="IPR020595">
    <property type="entry name" value="MnmG-rel_CS"/>
</dbReference>
<dbReference type="InterPro" id="IPR040131">
    <property type="entry name" value="MnmG_N"/>
</dbReference>
<evidence type="ECO:0000256" key="6">
    <source>
        <dbReference type="ARBA" id="ARBA00022694"/>
    </source>
</evidence>
<dbReference type="GO" id="GO:0002098">
    <property type="term" value="P:tRNA wobble uridine modification"/>
    <property type="evidence" value="ECO:0007669"/>
    <property type="project" value="InterPro"/>
</dbReference>
<dbReference type="Pfam" id="PF13932">
    <property type="entry name" value="SAM_GIDA_C"/>
    <property type="match status" value="1"/>
</dbReference>
<reference evidence="13" key="2">
    <citation type="journal article" date="2021" name="PeerJ">
        <title>Extensive microbial diversity within the chicken gut microbiome revealed by metagenomics and culture.</title>
        <authorList>
            <person name="Gilroy R."/>
            <person name="Ravi A."/>
            <person name="Getino M."/>
            <person name="Pursley I."/>
            <person name="Horton D.L."/>
            <person name="Alikhan N.F."/>
            <person name="Baker D."/>
            <person name="Gharbi K."/>
            <person name="Hall N."/>
            <person name="Watson M."/>
            <person name="Adriaenssens E.M."/>
            <person name="Foster-Nyarko E."/>
            <person name="Jarju S."/>
            <person name="Secka A."/>
            <person name="Antonio M."/>
            <person name="Oren A."/>
            <person name="Chaudhuri R.R."/>
            <person name="La Ragione R."/>
            <person name="Hildebrand F."/>
            <person name="Pallen M.J."/>
        </authorList>
    </citation>
    <scope>NUCLEOTIDE SEQUENCE</scope>
    <source>
        <strain evidence="13">B3-2255</strain>
    </source>
</reference>
<dbReference type="Gene3D" id="1.10.10.1800">
    <property type="entry name" value="tRNA uridine 5-carboxymethylaminomethyl modification enzyme MnmG/GidA"/>
    <property type="match status" value="1"/>
</dbReference>
<keyword evidence="7 11" id="KW-0274">FAD</keyword>
<dbReference type="GO" id="GO:0050660">
    <property type="term" value="F:flavin adenine dinucleotide binding"/>
    <property type="evidence" value="ECO:0007669"/>
    <property type="project" value="UniProtKB-UniRule"/>
</dbReference>
<comment type="caution">
    <text evidence="13">The sequence shown here is derived from an EMBL/GenBank/DDBJ whole genome shotgun (WGS) entry which is preliminary data.</text>
</comment>
<evidence type="ECO:0000256" key="3">
    <source>
        <dbReference type="ARBA" id="ARBA00007653"/>
    </source>
</evidence>
<dbReference type="InterPro" id="IPR049312">
    <property type="entry name" value="GIDA_C_N"/>
</dbReference>
<proteinExistence type="inferred from homology"/>
<evidence type="ECO:0000256" key="4">
    <source>
        <dbReference type="ARBA" id="ARBA00020461"/>
    </source>
</evidence>
<dbReference type="Gene3D" id="3.50.50.60">
    <property type="entry name" value="FAD/NAD(P)-binding domain"/>
    <property type="match status" value="2"/>
</dbReference>
<dbReference type="PRINTS" id="PR00411">
    <property type="entry name" value="PNDRDTASEI"/>
</dbReference>
<dbReference type="GO" id="GO:0030488">
    <property type="term" value="P:tRNA methylation"/>
    <property type="evidence" value="ECO:0007669"/>
    <property type="project" value="TreeGrafter"/>
</dbReference>
<organism evidence="13 14">
    <name type="scientific">Candidatus Merdivivens faecigallinarum</name>
    <dbReference type="NCBI Taxonomy" id="2840871"/>
    <lineage>
        <taxon>Bacteria</taxon>
        <taxon>Pseudomonadati</taxon>
        <taxon>Bacteroidota</taxon>
        <taxon>Bacteroidia</taxon>
        <taxon>Bacteroidales</taxon>
        <taxon>Muribaculaceae</taxon>
        <taxon>Muribaculaceae incertae sedis</taxon>
        <taxon>Candidatus Merdivivens</taxon>
    </lineage>
</organism>
<sequence>MYVLGRYDIIVVGAGHAGCEAALAAAGLGSKVLLITMDLTKIASMSCNPAIGGIAKGQIVREIDALGGAMGEVTDGSTLQFRMLNRSKGPAMWSPRAQCDKTQYSQIMRSKLENHCNIDLYQDSAVSLTFSDSVISGVSVATGAAFESRAVIITAGTFLNGKLFIGDVSFEGGRMGDMASYHLTGQLLSLGINTARMKTGTPPRIDISSVDTSALTRQAGDSEPQQFSYLPCPSRIRGGHPQMDCFILHTNTEVHDVLRSGFDRSPLFSGKITGIGPRYCPSIEDKLRTFADKDSHQLFLEPEGAETNEYYLQGFSSSLPIDVQIEALHKIPGLKTAKIFRPAYAVEYDFFDPTQLNATLESRVVPNLYLAGQVNGTTGYEEAAAQGLVAGINAHLKLNGRQPFILRRDEAYIGVLIDDLITKGVDEPYRMFTSRAEYRILLRQDNADYRLTPVGRALGLVSGERFSAFYKKYECVEELTDFIRNYTVKPEVLNPYLQSVGSSPVTGKKSIADVLSRPQAGLQALLHNVPRGTLAFLSDMDPFLRNEIIEAVEINEKYKGYIDRERRIAEKISRLEELEIPEKFDYSRISSLSIECRQKLEKYRPRTIAQASRISGVSPADISVLLVYFGR</sequence>
<comment type="subunit">
    <text evidence="9 11">Homodimer. Heterotetramer of two MnmE and two MnmG subunits.</text>
</comment>
<dbReference type="PANTHER" id="PTHR11806:SF0">
    <property type="entry name" value="PROTEIN MTO1 HOMOLOG, MITOCHONDRIAL"/>
    <property type="match status" value="1"/>
</dbReference>
<feature type="binding site" evidence="11">
    <location>
        <begin position="13"/>
        <end position="18"/>
    </location>
    <ligand>
        <name>FAD</name>
        <dbReference type="ChEBI" id="CHEBI:57692"/>
    </ligand>
</feature>
<dbReference type="InterPro" id="IPR036188">
    <property type="entry name" value="FAD/NAD-bd_sf"/>
</dbReference>
<dbReference type="InterPro" id="IPR002218">
    <property type="entry name" value="MnmG-rel"/>
</dbReference>
<evidence type="ECO:0000256" key="7">
    <source>
        <dbReference type="ARBA" id="ARBA00022827"/>
    </source>
</evidence>
<keyword evidence="5 11" id="KW-0285">Flavoprotein</keyword>
<protein>
    <recommendedName>
        <fullName evidence="4 11">tRNA uridine 5-carboxymethylaminomethyl modification enzyme MnmG</fullName>
    </recommendedName>
    <alternativeName>
        <fullName evidence="10 11">Glucose-inhibited division protein A</fullName>
    </alternativeName>
</protein>
<evidence type="ECO:0000256" key="5">
    <source>
        <dbReference type="ARBA" id="ARBA00022630"/>
    </source>
</evidence>
<dbReference type="FunFam" id="1.10.150.570:FF:000001">
    <property type="entry name" value="tRNA uridine 5-carboxymethylaminomethyl modification enzyme MnmG"/>
    <property type="match status" value="1"/>
</dbReference>
<comment type="caution">
    <text evidence="11">Lacks conserved residue(s) required for the propagation of feature annotation.</text>
</comment>
<accession>A0A9D9NPX2</accession>
<dbReference type="GO" id="GO:0005829">
    <property type="term" value="C:cytosol"/>
    <property type="evidence" value="ECO:0007669"/>
    <property type="project" value="TreeGrafter"/>
</dbReference>
<dbReference type="PROSITE" id="PS01281">
    <property type="entry name" value="GIDA_2"/>
    <property type="match status" value="1"/>
</dbReference>
<dbReference type="SMART" id="SM01228">
    <property type="entry name" value="GIDA_assoc_3"/>
    <property type="match status" value="1"/>
</dbReference>
<dbReference type="FunFam" id="3.50.50.60:FF:000002">
    <property type="entry name" value="tRNA uridine 5-carboxymethylaminomethyl modification enzyme MnmG"/>
    <property type="match status" value="1"/>
</dbReference>
<gene>
    <name evidence="11 13" type="primary">mnmG</name>
    <name evidence="11" type="synonym">gidA</name>
    <name evidence="13" type="ORF">IAC87_02870</name>
</gene>
<reference evidence="13" key="1">
    <citation type="submission" date="2020-10" db="EMBL/GenBank/DDBJ databases">
        <authorList>
            <person name="Gilroy R."/>
        </authorList>
    </citation>
    <scope>NUCLEOTIDE SEQUENCE</scope>
    <source>
        <strain evidence="13">B3-2255</strain>
    </source>
</reference>
<evidence type="ECO:0000313" key="13">
    <source>
        <dbReference type="EMBL" id="MBO8481472.1"/>
    </source>
</evidence>
<dbReference type="PANTHER" id="PTHR11806">
    <property type="entry name" value="GLUCOSE INHIBITED DIVISION PROTEIN A"/>
    <property type="match status" value="1"/>
</dbReference>
<dbReference type="Proteomes" id="UP000823772">
    <property type="component" value="Unassembled WGS sequence"/>
</dbReference>
<evidence type="ECO:0000256" key="8">
    <source>
        <dbReference type="ARBA" id="ARBA00023027"/>
    </source>
</evidence>
<keyword evidence="8 11" id="KW-0520">NAD</keyword>
<dbReference type="EMBL" id="JADILY010000059">
    <property type="protein sequence ID" value="MBO8481472.1"/>
    <property type="molecule type" value="Genomic_DNA"/>
</dbReference>
<comment type="cofactor">
    <cofactor evidence="1 11">
        <name>FAD</name>
        <dbReference type="ChEBI" id="CHEBI:57692"/>
    </cofactor>
</comment>
<name>A0A9D9NPX2_9BACT</name>
<dbReference type="Gene3D" id="1.10.150.570">
    <property type="entry name" value="GidA associated domain, C-terminal subdomain"/>
    <property type="match status" value="1"/>
</dbReference>
<evidence type="ECO:0000313" key="14">
    <source>
        <dbReference type="Proteomes" id="UP000823772"/>
    </source>
</evidence>
<dbReference type="HAMAP" id="MF_00129">
    <property type="entry name" value="MnmG_GidA"/>
    <property type="match status" value="1"/>
</dbReference>
<dbReference type="SUPFAM" id="SSF51905">
    <property type="entry name" value="FAD/NAD(P)-binding domain"/>
    <property type="match status" value="1"/>
</dbReference>
<dbReference type="Pfam" id="PF01134">
    <property type="entry name" value="GIDA"/>
    <property type="match status" value="1"/>
</dbReference>
<evidence type="ECO:0000259" key="12">
    <source>
        <dbReference type="SMART" id="SM01228"/>
    </source>
</evidence>
<evidence type="ECO:0000256" key="11">
    <source>
        <dbReference type="HAMAP-Rule" id="MF_00129"/>
    </source>
</evidence>
<comment type="function">
    <text evidence="2 11">NAD-binding protein involved in the addition of a carboxymethylaminomethyl (cmnm) group at the wobble position (U34) of certain tRNAs, forming tRNA-cmnm(5)s(2)U34.</text>
</comment>
<evidence type="ECO:0000256" key="2">
    <source>
        <dbReference type="ARBA" id="ARBA00003717"/>
    </source>
</evidence>
<keyword evidence="6 11" id="KW-0819">tRNA processing</keyword>
<dbReference type="InterPro" id="IPR026904">
    <property type="entry name" value="MnmG_C"/>
</dbReference>
<dbReference type="InterPro" id="IPR004416">
    <property type="entry name" value="MnmG"/>
</dbReference>
<evidence type="ECO:0000256" key="10">
    <source>
        <dbReference type="ARBA" id="ARBA00031800"/>
    </source>
</evidence>
<feature type="binding site" evidence="11">
    <location>
        <begin position="276"/>
        <end position="290"/>
    </location>
    <ligand>
        <name>NAD(+)</name>
        <dbReference type="ChEBI" id="CHEBI:57540"/>
    </ligand>
</feature>
<dbReference type="InterPro" id="IPR044920">
    <property type="entry name" value="MnmG_C_subdom_sf"/>
</dbReference>
<comment type="similarity">
    <text evidence="3 11">Belongs to the MnmG family.</text>
</comment>
<dbReference type="Pfam" id="PF21680">
    <property type="entry name" value="GIDA_C_1st"/>
    <property type="match status" value="1"/>
</dbReference>
<dbReference type="InterPro" id="IPR047001">
    <property type="entry name" value="MnmG_C_subdom"/>
</dbReference>
<dbReference type="PROSITE" id="PS01280">
    <property type="entry name" value="GIDA_1"/>
    <property type="match status" value="1"/>
</dbReference>
<keyword evidence="11" id="KW-0963">Cytoplasm</keyword>